<proteinExistence type="predicted"/>
<reference evidence="3 5" key="1">
    <citation type="submission" date="2020-01" db="EMBL/GenBank/DDBJ databases">
        <authorList>
            <consortium name="DOE Joint Genome Institute"/>
            <person name="Haridas S."/>
            <person name="Albert R."/>
            <person name="Binder M."/>
            <person name="Bloem J."/>
            <person name="Labutti K."/>
            <person name="Salamov A."/>
            <person name="Andreopoulos B."/>
            <person name="Baker S.E."/>
            <person name="Barry K."/>
            <person name="Bills G."/>
            <person name="Bluhm B.H."/>
            <person name="Cannon C."/>
            <person name="Castanera R."/>
            <person name="Culley D.E."/>
            <person name="Daum C."/>
            <person name="Ezra D."/>
            <person name="Gonzalez J.B."/>
            <person name="Henrissat B."/>
            <person name="Kuo A."/>
            <person name="Liang C."/>
            <person name="Lipzen A."/>
            <person name="Lutzoni F."/>
            <person name="Magnuson J."/>
            <person name="Mondo S."/>
            <person name="Nolan M."/>
            <person name="Ohm R."/>
            <person name="Pangilinan J."/>
            <person name="Park H.-J."/>
            <person name="Ramirez L."/>
            <person name="Alfaro M."/>
            <person name="Sun H."/>
            <person name="Tritt A."/>
            <person name="Yoshinaga Y."/>
            <person name="Zwiers L.-H."/>
            <person name="Turgeon B.G."/>
            <person name="Goodwin S.B."/>
            <person name="Spatafora J.W."/>
            <person name="Crous P.W."/>
            <person name="Grigoriev I.V."/>
        </authorList>
    </citation>
    <scope>NUCLEOTIDE SEQUENCE</scope>
    <source>
        <strain evidence="3 5">CBS 781.70</strain>
    </source>
</reference>
<accession>A0A6G1G8T0</accession>
<feature type="domain" description="Pyridoxamine 5'-phosphate oxidase N-terminal" evidence="2">
    <location>
        <begin position="12"/>
        <end position="161"/>
    </location>
</feature>
<keyword evidence="4" id="KW-1185">Reference proteome</keyword>
<dbReference type="SUPFAM" id="SSF50475">
    <property type="entry name" value="FMN-binding split barrel"/>
    <property type="match status" value="1"/>
</dbReference>
<reference evidence="5" key="3">
    <citation type="submission" date="2025-04" db="UniProtKB">
        <authorList>
            <consortium name="RefSeq"/>
        </authorList>
    </citation>
    <scope>IDENTIFICATION</scope>
    <source>
        <strain evidence="5">CBS 781.70</strain>
    </source>
</reference>
<dbReference type="InterPro" id="IPR012349">
    <property type="entry name" value="Split_barrel_FMN-bd"/>
</dbReference>
<gene>
    <name evidence="3 5" type="ORF">P152DRAFT_272972</name>
</gene>
<dbReference type="OrthoDB" id="5300823at2759"/>
<name>A0A6G1G8T0_9PEZI</name>
<reference evidence="5" key="2">
    <citation type="submission" date="2020-04" db="EMBL/GenBank/DDBJ databases">
        <authorList>
            <consortium name="NCBI Genome Project"/>
        </authorList>
    </citation>
    <scope>NUCLEOTIDE SEQUENCE</scope>
    <source>
        <strain evidence="5">CBS 781.70</strain>
    </source>
</reference>
<dbReference type="AlphaFoldDB" id="A0A6G1G8T0"/>
<dbReference type="GO" id="GO:0005737">
    <property type="term" value="C:cytoplasm"/>
    <property type="evidence" value="ECO:0007669"/>
    <property type="project" value="TreeGrafter"/>
</dbReference>
<organism evidence="3">
    <name type="scientific">Eremomyces bilateralis CBS 781.70</name>
    <dbReference type="NCBI Taxonomy" id="1392243"/>
    <lineage>
        <taxon>Eukaryota</taxon>
        <taxon>Fungi</taxon>
        <taxon>Dikarya</taxon>
        <taxon>Ascomycota</taxon>
        <taxon>Pezizomycotina</taxon>
        <taxon>Dothideomycetes</taxon>
        <taxon>Dothideomycetes incertae sedis</taxon>
        <taxon>Eremomycetales</taxon>
        <taxon>Eremomycetaceae</taxon>
        <taxon>Eremomyces</taxon>
    </lineage>
</organism>
<dbReference type="PANTHER" id="PTHR28040:SF1">
    <property type="entry name" value="PYRIDOXAMINE 5'-PHOSPHATE OXIDASE YLR456W HOMOLOG-RELATED"/>
    <property type="match status" value="1"/>
</dbReference>
<protein>
    <recommendedName>
        <fullName evidence="2">Pyridoxamine 5'-phosphate oxidase N-terminal domain-containing protein</fullName>
    </recommendedName>
</protein>
<dbReference type="PANTHER" id="PTHR28040">
    <property type="entry name" value="PYRIDOXAMINE 5'-PHOSPHATE OXIDASE YLR456W HOMOLOG-RELATED"/>
    <property type="match status" value="1"/>
</dbReference>
<dbReference type="RefSeq" id="XP_033536108.1">
    <property type="nucleotide sequence ID" value="XM_033674878.1"/>
</dbReference>
<dbReference type="InterPro" id="IPR011576">
    <property type="entry name" value="Pyridox_Oxase_N"/>
</dbReference>
<dbReference type="Gene3D" id="2.30.110.10">
    <property type="entry name" value="Electron Transport, Fmn-binding Protein, Chain A"/>
    <property type="match status" value="1"/>
</dbReference>
<dbReference type="EMBL" id="ML975153">
    <property type="protein sequence ID" value="KAF1814477.1"/>
    <property type="molecule type" value="Genomic_DNA"/>
</dbReference>
<sequence length="235" mass="25307">MPSTSSHSAASLPPEVVTCLQNARFLHLSTCHQNIPHISLMNYTYLPSTPWDPNPVIIMTTTPSSTKTANLLHNPRVALLVHDWVSHRPPTLSSNTGDPESEPAPPTTATPSLDPAPPGPQRPTGLAALLLNLNTSALSSISVTLNGTARLVESEEEGGWLRRKHLENNTPSSAGEDLQRLEEDGGTDCYINDDETKVVLVRMEGGRISDWKGHVRDWVVGSMPGDAPYLNGATA</sequence>
<evidence type="ECO:0000313" key="5">
    <source>
        <dbReference type="RefSeq" id="XP_033536108.1"/>
    </source>
</evidence>
<evidence type="ECO:0000259" key="2">
    <source>
        <dbReference type="Pfam" id="PF01243"/>
    </source>
</evidence>
<dbReference type="InterPro" id="IPR052841">
    <property type="entry name" value="PMP_oxidase-like"/>
</dbReference>
<dbReference type="GO" id="GO:0005634">
    <property type="term" value="C:nucleus"/>
    <property type="evidence" value="ECO:0007669"/>
    <property type="project" value="TreeGrafter"/>
</dbReference>
<evidence type="ECO:0000313" key="4">
    <source>
        <dbReference type="Proteomes" id="UP000504638"/>
    </source>
</evidence>
<feature type="compositionally biased region" description="Pro residues" evidence="1">
    <location>
        <begin position="102"/>
        <end position="121"/>
    </location>
</feature>
<feature type="region of interest" description="Disordered" evidence="1">
    <location>
        <begin position="89"/>
        <end position="124"/>
    </location>
</feature>
<evidence type="ECO:0000256" key="1">
    <source>
        <dbReference type="SAM" id="MobiDB-lite"/>
    </source>
</evidence>
<dbReference type="Proteomes" id="UP000504638">
    <property type="component" value="Unplaced"/>
</dbReference>
<evidence type="ECO:0000313" key="3">
    <source>
        <dbReference type="EMBL" id="KAF1814477.1"/>
    </source>
</evidence>
<dbReference type="GeneID" id="54415448"/>
<dbReference type="Pfam" id="PF01243">
    <property type="entry name" value="PNPOx_N"/>
    <property type="match status" value="1"/>
</dbReference>